<feature type="domain" description="FYVE-type" evidence="8">
    <location>
        <begin position="78"/>
        <end position="128"/>
    </location>
</feature>
<evidence type="ECO:0000313" key="9">
    <source>
        <dbReference type="Proteomes" id="UP000515163"/>
    </source>
</evidence>
<feature type="compositionally biased region" description="Low complexity" evidence="6">
    <location>
        <begin position="211"/>
        <end position="221"/>
    </location>
</feature>
<dbReference type="AlphaFoldDB" id="A0A6P8HNS7"/>
<dbReference type="RefSeq" id="XP_031557331.1">
    <property type="nucleotide sequence ID" value="XM_031701471.1"/>
</dbReference>
<gene>
    <name evidence="10" type="primary">LOC116293969</name>
</gene>
<proteinExistence type="predicted"/>
<evidence type="ECO:0000256" key="6">
    <source>
        <dbReference type="SAM" id="MobiDB-lite"/>
    </source>
</evidence>
<dbReference type="CDD" id="cd16500">
    <property type="entry name" value="RING-HC_CARP"/>
    <property type="match status" value="1"/>
</dbReference>
<dbReference type="Gene3D" id="3.30.40.10">
    <property type="entry name" value="Zinc/RING finger domain, C3HC4 (zinc finger)"/>
    <property type="match status" value="1"/>
</dbReference>
<dbReference type="Pfam" id="PF13920">
    <property type="entry name" value="zf-C3HC4_3"/>
    <property type="match status" value="1"/>
</dbReference>
<dbReference type="GO" id="GO:0043161">
    <property type="term" value="P:proteasome-mediated ubiquitin-dependent protein catabolic process"/>
    <property type="evidence" value="ECO:0007669"/>
    <property type="project" value="TreeGrafter"/>
</dbReference>
<dbReference type="Pfam" id="PF23632">
    <property type="entry name" value="SAP_RNF34_RFFL"/>
    <property type="match status" value="1"/>
</dbReference>
<dbReference type="InterPro" id="IPR017455">
    <property type="entry name" value="Znf_FYVE-rel"/>
</dbReference>
<evidence type="ECO:0000256" key="2">
    <source>
        <dbReference type="ARBA" id="ARBA00022723"/>
    </source>
</evidence>
<dbReference type="GO" id="GO:0061630">
    <property type="term" value="F:ubiquitin protein ligase activity"/>
    <property type="evidence" value="ECO:0007669"/>
    <property type="project" value="TreeGrafter"/>
</dbReference>
<dbReference type="GeneID" id="116293969"/>
<evidence type="ECO:0000259" key="7">
    <source>
        <dbReference type="PROSITE" id="PS50089"/>
    </source>
</evidence>
<dbReference type="PROSITE" id="PS50178">
    <property type="entry name" value="ZF_FYVE"/>
    <property type="match status" value="1"/>
</dbReference>
<keyword evidence="3 5" id="KW-0863">Zinc-finger</keyword>
<dbReference type="GO" id="GO:0008270">
    <property type="term" value="F:zinc ion binding"/>
    <property type="evidence" value="ECO:0007669"/>
    <property type="project" value="UniProtKB-KW"/>
</dbReference>
<evidence type="ECO:0000256" key="5">
    <source>
        <dbReference type="PROSITE-ProRule" id="PRU00175"/>
    </source>
</evidence>
<feature type="region of interest" description="Disordered" evidence="6">
    <location>
        <begin position="31"/>
        <end position="61"/>
    </location>
</feature>
<dbReference type="SMART" id="SM00184">
    <property type="entry name" value="RING"/>
    <property type="match status" value="2"/>
</dbReference>
<keyword evidence="9" id="KW-1185">Reference proteome</keyword>
<dbReference type="InterPro" id="IPR036361">
    <property type="entry name" value="SAP_dom_sf"/>
</dbReference>
<dbReference type="InterPro" id="IPR055111">
    <property type="entry name" value="RNF34_RFFL_HeH"/>
</dbReference>
<dbReference type="GO" id="GO:0070936">
    <property type="term" value="P:protein K48-linked ubiquitination"/>
    <property type="evidence" value="ECO:0007669"/>
    <property type="project" value="TreeGrafter"/>
</dbReference>
<dbReference type="FunCoup" id="A0A6P8HNS7">
    <property type="interactions" value="3396"/>
</dbReference>
<dbReference type="GO" id="GO:1902042">
    <property type="term" value="P:negative regulation of extrinsic apoptotic signaling pathway via death domain receptors"/>
    <property type="evidence" value="ECO:0007669"/>
    <property type="project" value="TreeGrafter"/>
</dbReference>
<dbReference type="InterPro" id="IPR051728">
    <property type="entry name" value="RING-FYVE_E3_ubiquitin-ligase"/>
</dbReference>
<dbReference type="GO" id="GO:0005886">
    <property type="term" value="C:plasma membrane"/>
    <property type="evidence" value="ECO:0007669"/>
    <property type="project" value="UniProtKB-SubCell"/>
</dbReference>
<feature type="region of interest" description="Disordered" evidence="6">
    <location>
        <begin position="176"/>
        <end position="224"/>
    </location>
</feature>
<sequence length="335" mass="37651">MGAGGLNGELRDNREYIESILNYHYNTSNQSGANRASGSFRPQQQPPFTSPNTRPFPSTTSNLSNSYSYNIPSAEMVCYSCNVSFTLLRRKQTCNNCKRAFCKECFKEGLSATDQSCPNCLTCRSLNAPQSHKEFLVKIKVKDLQEYLRKKNISTHQCKEKRELIELVLNSSPAGTQNVSFPRNTQRQSYSYSSNGSNTRNRAPSSDGEVAPPNTKKAPPKTIDDITSIDQVSSLSIREIKQILTVNCVDFKGCCEKEELLQKVRMLWKSRNDSKKIGDNDEDSEDICKVCMDRAIDCVLLECGHMVTCLQCSKQVAECPICRQNVSRIVKVFKA</sequence>
<dbReference type="PANTHER" id="PTHR14879">
    <property type="entry name" value="CASPASE REGULATOR, RING FINGER DOMAIN-CONTAINING"/>
    <property type="match status" value="1"/>
</dbReference>
<evidence type="ECO:0000313" key="10">
    <source>
        <dbReference type="RefSeq" id="XP_031557331.1"/>
    </source>
</evidence>
<dbReference type="Gene3D" id="1.10.720.140">
    <property type="match status" value="1"/>
</dbReference>
<reference evidence="10" key="1">
    <citation type="submission" date="2025-08" db="UniProtKB">
        <authorList>
            <consortium name="RefSeq"/>
        </authorList>
    </citation>
    <scope>IDENTIFICATION</scope>
    <source>
        <tissue evidence="10">Tentacle</tissue>
    </source>
</reference>
<name>A0A6P8HNS7_ACTTE</name>
<dbReference type="InParanoid" id="A0A6P8HNS7"/>
<dbReference type="GO" id="GO:0005737">
    <property type="term" value="C:cytoplasm"/>
    <property type="evidence" value="ECO:0007669"/>
    <property type="project" value="TreeGrafter"/>
</dbReference>
<dbReference type="SUPFAM" id="SSF57903">
    <property type="entry name" value="FYVE/PHD zinc finger"/>
    <property type="match status" value="1"/>
</dbReference>
<dbReference type="PROSITE" id="PS50089">
    <property type="entry name" value="ZF_RING_2"/>
    <property type="match status" value="1"/>
</dbReference>
<keyword evidence="2" id="KW-0479">Metal-binding</keyword>
<evidence type="ECO:0000256" key="4">
    <source>
        <dbReference type="ARBA" id="ARBA00022833"/>
    </source>
</evidence>
<dbReference type="InterPro" id="IPR013083">
    <property type="entry name" value="Znf_RING/FYVE/PHD"/>
</dbReference>
<accession>A0A6P8HNS7</accession>
<dbReference type="InterPro" id="IPR001841">
    <property type="entry name" value="Znf_RING"/>
</dbReference>
<dbReference type="InterPro" id="IPR011011">
    <property type="entry name" value="Znf_FYVE_PHD"/>
</dbReference>
<keyword evidence="4" id="KW-0862">Zinc</keyword>
<feature type="compositionally biased region" description="Polar residues" evidence="6">
    <location>
        <begin position="176"/>
        <end position="204"/>
    </location>
</feature>
<dbReference type="PANTHER" id="PTHR14879:SF15">
    <property type="entry name" value="E3 UBIQUITIN-PROTEIN LIGASE RIFIFYLIN-LIKE PROTEIN"/>
    <property type="match status" value="1"/>
</dbReference>
<evidence type="ECO:0000256" key="1">
    <source>
        <dbReference type="ARBA" id="ARBA00004202"/>
    </source>
</evidence>
<dbReference type="Proteomes" id="UP000515163">
    <property type="component" value="Unplaced"/>
</dbReference>
<comment type="subcellular location">
    <subcellularLocation>
        <location evidence="1">Cell membrane</location>
        <topology evidence="1">Peripheral membrane protein</topology>
    </subcellularLocation>
</comment>
<dbReference type="SUPFAM" id="SSF57850">
    <property type="entry name" value="RING/U-box"/>
    <property type="match status" value="1"/>
</dbReference>
<evidence type="ECO:0000259" key="8">
    <source>
        <dbReference type="PROSITE" id="PS50178"/>
    </source>
</evidence>
<dbReference type="FunFam" id="3.30.40.10:FF:000110">
    <property type="entry name" value="E3 ubiquitin-protein ligase RNF34 isoform X1"/>
    <property type="match status" value="1"/>
</dbReference>
<protein>
    <submittedName>
        <fullName evidence="10">E3 ubiquitin-protein ligase RNF34-like</fullName>
    </submittedName>
</protein>
<evidence type="ECO:0000256" key="3">
    <source>
        <dbReference type="ARBA" id="ARBA00022771"/>
    </source>
</evidence>
<feature type="domain" description="RING-type" evidence="7">
    <location>
        <begin position="288"/>
        <end position="323"/>
    </location>
</feature>
<dbReference type="KEGG" id="aten:116293969"/>
<dbReference type="SUPFAM" id="SSF68906">
    <property type="entry name" value="SAP domain"/>
    <property type="match status" value="2"/>
</dbReference>
<feature type="compositionally biased region" description="Polar residues" evidence="6">
    <location>
        <begin position="31"/>
        <end position="43"/>
    </location>
</feature>
<dbReference type="OrthoDB" id="3045089at2759"/>
<dbReference type="Pfam" id="PF22968">
    <property type="entry name" value="RNF34L-like_3rd"/>
    <property type="match status" value="1"/>
</dbReference>
<organism evidence="9 10">
    <name type="scientific">Actinia tenebrosa</name>
    <name type="common">Australian red waratah sea anemone</name>
    <dbReference type="NCBI Taxonomy" id="6105"/>
    <lineage>
        <taxon>Eukaryota</taxon>
        <taxon>Metazoa</taxon>
        <taxon>Cnidaria</taxon>
        <taxon>Anthozoa</taxon>
        <taxon>Hexacorallia</taxon>
        <taxon>Actiniaria</taxon>
        <taxon>Actiniidae</taxon>
        <taxon>Actinia</taxon>
    </lineage>
</organism>
<dbReference type="InterPro" id="IPR057299">
    <property type="entry name" value="RNF34_RFFL_SAP"/>
</dbReference>